<dbReference type="EMBL" id="WMBR01000001">
    <property type="protein sequence ID" value="MXP20122.1"/>
    <property type="molecule type" value="Genomic_DNA"/>
</dbReference>
<feature type="region of interest" description="Disordered" evidence="1">
    <location>
        <begin position="61"/>
        <end position="106"/>
    </location>
</feature>
<dbReference type="AlphaFoldDB" id="A0A6L7GKQ2"/>
<protein>
    <submittedName>
        <fullName evidence="3">Uncharacterized protein</fullName>
    </submittedName>
</protein>
<evidence type="ECO:0000313" key="3">
    <source>
        <dbReference type="EMBL" id="MXP20122.1"/>
    </source>
</evidence>
<sequence>MKKTLVTGIAALTLVGTAGAAGLATAPAHATPSAAVIATSAPSMAEKQAMKQAILAALETSPVDEEIEEVEEAGTAEEAEVEEPGTGSAGSSSGSAGSSSGSSSGSADLEPIIDDFLENFDWAVVTVPLISIFLQAQGLPAVVATPLAQLIWSVIEAISPARAA</sequence>
<keyword evidence="4" id="KW-1185">Reference proteome</keyword>
<feature type="signal peptide" evidence="2">
    <location>
        <begin position="1"/>
        <end position="20"/>
    </location>
</feature>
<proteinExistence type="predicted"/>
<keyword evidence="2" id="KW-0732">Signal</keyword>
<reference evidence="3 4" key="1">
    <citation type="submission" date="2019-11" db="EMBL/GenBank/DDBJ databases">
        <title>Gordonia sp. nov., a novel actinobacterium isolated from mangrove soil in Hainan.</title>
        <authorList>
            <person name="Huang X."/>
            <person name="Xie Y."/>
            <person name="Chu X."/>
            <person name="Xiao K."/>
        </authorList>
    </citation>
    <scope>NUCLEOTIDE SEQUENCE [LARGE SCALE GENOMIC DNA]</scope>
    <source>
        <strain evidence="3 4">HNM0687</strain>
    </source>
</reference>
<dbReference type="Proteomes" id="UP000475545">
    <property type="component" value="Unassembled WGS sequence"/>
</dbReference>
<feature type="chain" id="PRO_5026925926" evidence="2">
    <location>
        <begin position="21"/>
        <end position="164"/>
    </location>
</feature>
<organism evidence="3 4">
    <name type="scientific">Gordonia mangrovi</name>
    <dbReference type="NCBI Taxonomy" id="2665643"/>
    <lineage>
        <taxon>Bacteria</taxon>
        <taxon>Bacillati</taxon>
        <taxon>Actinomycetota</taxon>
        <taxon>Actinomycetes</taxon>
        <taxon>Mycobacteriales</taxon>
        <taxon>Gordoniaceae</taxon>
        <taxon>Gordonia</taxon>
    </lineage>
</organism>
<accession>A0A6L7GKQ2</accession>
<evidence type="ECO:0000256" key="1">
    <source>
        <dbReference type="SAM" id="MobiDB-lite"/>
    </source>
</evidence>
<gene>
    <name evidence="3" type="ORF">GIY30_01895</name>
</gene>
<comment type="caution">
    <text evidence="3">The sequence shown here is derived from an EMBL/GenBank/DDBJ whole genome shotgun (WGS) entry which is preliminary data.</text>
</comment>
<name>A0A6L7GKQ2_9ACTN</name>
<evidence type="ECO:0000256" key="2">
    <source>
        <dbReference type="SAM" id="SignalP"/>
    </source>
</evidence>
<feature type="compositionally biased region" description="Low complexity" evidence="1">
    <location>
        <begin position="84"/>
        <end position="106"/>
    </location>
</feature>
<evidence type="ECO:0000313" key="4">
    <source>
        <dbReference type="Proteomes" id="UP000475545"/>
    </source>
</evidence>
<dbReference type="RefSeq" id="WP_202398149.1">
    <property type="nucleotide sequence ID" value="NZ_CP102850.1"/>
</dbReference>
<feature type="compositionally biased region" description="Acidic residues" evidence="1">
    <location>
        <begin position="62"/>
        <end position="83"/>
    </location>
</feature>